<organism evidence="1">
    <name type="scientific">Mytilinidion resinicola</name>
    <dbReference type="NCBI Taxonomy" id="574789"/>
    <lineage>
        <taxon>Eukaryota</taxon>
        <taxon>Fungi</taxon>
        <taxon>Dikarya</taxon>
        <taxon>Ascomycota</taxon>
        <taxon>Pezizomycotina</taxon>
        <taxon>Dothideomycetes</taxon>
        <taxon>Pleosporomycetidae</taxon>
        <taxon>Mytilinidiales</taxon>
        <taxon>Mytilinidiaceae</taxon>
        <taxon>Mytilinidion</taxon>
    </lineage>
</organism>
<accession>A0A6A6YI37</accession>
<dbReference type="RefSeq" id="XP_033575425.1">
    <property type="nucleotide sequence ID" value="XM_033720287.1"/>
</dbReference>
<name>A0A6A6YI37_9PEZI</name>
<reference evidence="3" key="3">
    <citation type="submission" date="2025-04" db="UniProtKB">
        <authorList>
            <consortium name="RefSeq"/>
        </authorList>
    </citation>
    <scope>IDENTIFICATION</scope>
    <source>
        <strain evidence="3">CBS 304.34</strain>
    </source>
</reference>
<dbReference type="EMBL" id="MU003703">
    <property type="protein sequence ID" value="KAF2808461.1"/>
    <property type="molecule type" value="Genomic_DNA"/>
</dbReference>
<keyword evidence="2" id="KW-1185">Reference proteome</keyword>
<dbReference type="GeneID" id="54461180"/>
<sequence>MTLGSFCATSLAHLQLLGASSRPIPRVSPLFHANRGMCTFIHCQKETPSCIVRKYLSSVTLAADQNRNDSQRFILALFKHPLPVLHQSEITSATP</sequence>
<reference evidence="3" key="2">
    <citation type="submission" date="2020-04" db="EMBL/GenBank/DDBJ databases">
        <authorList>
            <consortium name="NCBI Genome Project"/>
        </authorList>
    </citation>
    <scope>NUCLEOTIDE SEQUENCE</scope>
    <source>
        <strain evidence="3">CBS 304.34</strain>
    </source>
</reference>
<proteinExistence type="predicted"/>
<reference evidence="1 3" key="1">
    <citation type="journal article" date="2020" name="Stud. Mycol.">
        <title>101 Dothideomycetes genomes: a test case for predicting lifestyles and emergence of pathogens.</title>
        <authorList>
            <person name="Haridas S."/>
            <person name="Albert R."/>
            <person name="Binder M."/>
            <person name="Bloem J."/>
            <person name="Labutti K."/>
            <person name="Salamov A."/>
            <person name="Andreopoulos B."/>
            <person name="Baker S."/>
            <person name="Barry K."/>
            <person name="Bills G."/>
            <person name="Bluhm B."/>
            <person name="Cannon C."/>
            <person name="Castanera R."/>
            <person name="Culley D."/>
            <person name="Daum C."/>
            <person name="Ezra D."/>
            <person name="Gonzalez J."/>
            <person name="Henrissat B."/>
            <person name="Kuo A."/>
            <person name="Liang C."/>
            <person name="Lipzen A."/>
            <person name="Lutzoni F."/>
            <person name="Magnuson J."/>
            <person name="Mondo S."/>
            <person name="Nolan M."/>
            <person name="Ohm R."/>
            <person name="Pangilinan J."/>
            <person name="Park H.-J."/>
            <person name="Ramirez L."/>
            <person name="Alfaro M."/>
            <person name="Sun H."/>
            <person name="Tritt A."/>
            <person name="Yoshinaga Y."/>
            <person name="Zwiers L.-H."/>
            <person name="Turgeon B."/>
            <person name="Goodwin S."/>
            <person name="Spatafora J."/>
            <person name="Crous P."/>
            <person name="Grigoriev I."/>
        </authorList>
    </citation>
    <scope>NUCLEOTIDE SEQUENCE</scope>
    <source>
        <strain evidence="1 3">CBS 304.34</strain>
    </source>
</reference>
<dbReference type="AlphaFoldDB" id="A0A6A6YI37"/>
<evidence type="ECO:0000313" key="1">
    <source>
        <dbReference type="EMBL" id="KAF2808461.1"/>
    </source>
</evidence>
<gene>
    <name evidence="1 3" type="ORF">BDZ99DRAFT_464337</name>
</gene>
<protein>
    <submittedName>
        <fullName evidence="1 3">Uncharacterized protein</fullName>
    </submittedName>
</protein>
<evidence type="ECO:0000313" key="2">
    <source>
        <dbReference type="Proteomes" id="UP000504636"/>
    </source>
</evidence>
<dbReference type="Proteomes" id="UP000504636">
    <property type="component" value="Unplaced"/>
</dbReference>
<evidence type="ECO:0000313" key="3">
    <source>
        <dbReference type="RefSeq" id="XP_033575425.1"/>
    </source>
</evidence>